<sequence>MLGCVSCPQTPMILVEYCAHGDLLRFLRNHRELILMHKEDECPIDADMCLRIKDLVSIAWQVSDGLTYLSSKKFIHRDVAARNVLLTKFLVAKVSDFGLGRYADSALYTARGGRLPFKSMALEALKFYEFSEKTDVWAFAILLFEIFSLGDVPYPTVQPIDMISYVEQGNRPPQPEKCPDEM</sequence>
<dbReference type="PROSITE" id="PS50011">
    <property type="entry name" value="PROTEIN_KINASE_DOM"/>
    <property type="match status" value="1"/>
</dbReference>
<dbReference type="SMART" id="SM00219">
    <property type="entry name" value="TyrKc"/>
    <property type="match status" value="1"/>
</dbReference>
<dbReference type="OrthoDB" id="535945at2759"/>
<dbReference type="InterPro" id="IPR001245">
    <property type="entry name" value="Ser-Thr/Tyr_kinase_cat_dom"/>
</dbReference>
<dbReference type="GO" id="GO:0043235">
    <property type="term" value="C:receptor complex"/>
    <property type="evidence" value="ECO:0007669"/>
    <property type="project" value="TreeGrafter"/>
</dbReference>
<dbReference type="InterPro" id="IPR000719">
    <property type="entry name" value="Prot_kinase_dom"/>
</dbReference>
<organism evidence="2 3">
    <name type="scientific">Teladorsagia circumcincta</name>
    <name type="common">Brown stomach worm</name>
    <name type="synonym">Ostertagia circumcincta</name>
    <dbReference type="NCBI Taxonomy" id="45464"/>
    <lineage>
        <taxon>Eukaryota</taxon>
        <taxon>Metazoa</taxon>
        <taxon>Ecdysozoa</taxon>
        <taxon>Nematoda</taxon>
        <taxon>Chromadorea</taxon>
        <taxon>Rhabditida</taxon>
        <taxon>Rhabditina</taxon>
        <taxon>Rhabditomorpha</taxon>
        <taxon>Strongyloidea</taxon>
        <taxon>Trichostrongylidae</taxon>
        <taxon>Teladorsagia</taxon>
    </lineage>
</organism>
<dbReference type="PRINTS" id="PR00109">
    <property type="entry name" value="TYRKINASE"/>
</dbReference>
<dbReference type="GO" id="GO:0007169">
    <property type="term" value="P:cell surface receptor protein tyrosine kinase signaling pathway"/>
    <property type="evidence" value="ECO:0007669"/>
    <property type="project" value="TreeGrafter"/>
</dbReference>
<dbReference type="GO" id="GO:0005524">
    <property type="term" value="F:ATP binding"/>
    <property type="evidence" value="ECO:0007669"/>
    <property type="project" value="InterPro"/>
</dbReference>
<dbReference type="GO" id="GO:0005886">
    <property type="term" value="C:plasma membrane"/>
    <property type="evidence" value="ECO:0007669"/>
    <property type="project" value="TreeGrafter"/>
</dbReference>
<dbReference type="PROSITE" id="PS00109">
    <property type="entry name" value="PROTEIN_KINASE_TYR"/>
    <property type="match status" value="1"/>
</dbReference>
<dbReference type="SUPFAM" id="SSF56112">
    <property type="entry name" value="Protein kinase-like (PK-like)"/>
    <property type="match status" value="1"/>
</dbReference>
<dbReference type="InterPro" id="IPR050122">
    <property type="entry name" value="RTK"/>
</dbReference>
<gene>
    <name evidence="2" type="ORF">TELCIR_00714</name>
</gene>
<dbReference type="EMBL" id="KZ345008">
    <property type="protein sequence ID" value="PIO77198.1"/>
    <property type="molecule type" value="Genomic_DNA"/>
</dbReference>
<dbReference type="InterPro" id="IPR020635">
    <property type="entry name" value="Tyr_kinase_cat_dom"/>
</dbReference>
<dbReference type="CDD" id="cd00192">
    <property type="entry name" value="PTKc"/>
    <property type="match status" value="1"/>
</dbReference>
<dbReference type="Proteomes" id="UP000230423">
    <property type="component" value="Unassembled WGS sequence"/>
</dbReference>
<protein>
    <submittedName>
        <fullName evidence="2">Protein tyrosine kinase</fullName>
    </submittedName>
</protein>
<dbReference type="PANTHER" id="PTHR24416">
    <property type="entry name" value="TYROSINE-PROTEIN KINASE RECEPTOR"/>
    <property type="match status" value="1"/>
</dbReference>
<evidence type="ECO:0000313" key="3">
    <source>
        <dbReference type="Proteomes" id="UP000230423"/>
    </source>
</evidence>
<dbReference type="Gene3D" id="1.10.510.10">
    <property type="entry name" value="Transferase(Phosphotransferase) domain 1"/>
    <property type="match status" value="1"/>
</dbReference>
<dbReference type="InterPro" id="IPR011009">
    <property type="entry name" value="Kinase-like_dom_sf"/>
</dbReference>
<reference evidence="2 3" key="1">
    <citation type="submission" date="2015-09" db="EMBL/GenBank/DDBJ databases">
        <title>Draft genome of the parasitic nematode Teladorsagia circumcincta isolate WARC Sus (inbred).</title>
        <authorList>
            <person name="Mitreva M."/>
        </authorList>
    </citation>
    <scope>NUCLEOTIDE SEQUENCE [LARGE SCALE GENOMIC DNA]</scope>
    <source>
        <strain evidence="2 3">S</strain>
    </source>
</reference>
<feature type="domain" description="Protein kinase" evidence="1">
    <location>
        <begin position="1"/>
        <end position="182"/>
    </location>
</feature>
<dbReference type="Pfam" id="PF07714">
    <property type="entry name" value="PK_Tyr_Ser-Thr"/>
    <property type="match status" value="1"/>
</dbReference>
<accession>A0A2G9V430</accession>
<proteinExistence type="predicted"/>
<dbReference type="InterPro" id="IPR008266">
    <property type="entry name" value="Tyr_kinase_AS"/>
</dbReference>
<name>A0A2G9V430_TELCI</name>
<keyword evidence="3" id="KW-1185">Reference proteome</keyword>
<evidence type="ECO:0000259" key="1">
    <source>
        <dbReference type="PROSITE" id="PS50011"/>
    </source>
</evidence>
<dbReference type="GO" id="GO:0004714">
    <property type="term" value="F:transmembrane receptor protein tyrosine kinase activity"/>
    <property type="evidence" value="ECO:0007669"/>
    <property type="project" value="TreeGrafter"/>
</dbReference>
<dbReference type="AlphaFoldDB" id="A0A2G9V430"/>
<dbReference type="PANTHER" id="PTHR24416:SF624">
    <property type="entry name" value="TYROSINE-PROTEIN KINASE F09A5.2-RELATED"/>
    <property type="match status" value="1"/>
</dbReference>
<keyword evidence="2" id="KW-0808">Transferase</keyword>
<keyword evidence="2" id="KW-0418">Kinase</keyword>
<evidence type="ECO:0000313" key="2">
    <source>
        <dbReference type="EMBL" id="PIO77198.1"/>
    </source>
</evidence>